<dbReference type="KEGG" id="xpo:XPG1_3678"/>
<protein>
    <recommendedName>
        <fullName evidence="3">Transcriptional regulator</fullName>
    </recommendedName>
</protein>
<sequence length="233" mass="26253">MSSFDLENKTIMGQTVSDKLLMLLKTQGSLQASDAGKLLGTTGEAARQQFVKLAKEGLVEAKSETRGVGRPIQRWHLTDNGHARFPDTHAELTTQMITIIRSQLGETAMDLIINEREKEAFSSYKKAMEGAEKLQEKIERLVAIRCREGYMAHYSVEENGTILFFENHCPICAAAKICQGFCRAELKLFRDILQANVERSEYILQGHRRCAYRITPVEPCDRSNLLGQNNTVD</sequence>
<name>A0A068RAT1_9GAMM</name>
<dbReference type="Proteomes" id="UP000032735">
    <property type="component" value="Chromosome"/>
</dbReference>
<dbReference type="AlphaFoldDB" id="A0A068RAT1"/>
<evidence type="ECO:0008006" key="3">
    <source>
        <dbReference type="Google" id="ProtNLM"/>
    </source>
</evidence>
<reference evidence="1 2" key="1">
    <citation type="submission" date="2013-07" db="EMBL/GenBank/DDBJ databases">
        <authorList>
            <person name="Genoscope - CEA"/>
        </authorList>
    </citation>
    <scope>NUCLEOTIDE SEQUENCE [LARGE SCALE GENOMIC DNA]</scope>
    <source>
        <strain evidence="1 2">G6</strain>
    </source>
</reference>
<gene>
    <name evidence="1" type="ORF">XPG1_3678</name>
</gene>
<evidence type="ECO:0000313" key="2">
    <source>
        <dbReference type="Proteomes" id="UP000032735"/>
    </source>
</evidence>
<dbReference type="OrthoDB" id="155998at2"/>
<accession>A0A068RAT1</accession>
<dbReference type="HOGENOM" id="CLU_078469_2_0_6"/>
<dbReference type="InterPro" id="IPR036390">
    <property type="entry name" value="WH_DNA-bd_sf"/>
</dbReference>
<dbReference type="EMBL" id="FO704551">
    <property type="protein sequence ID" value="CDG23305.1"/>
    <property type="molecule type" value="Genomic_DNA"/>
</dbReference>
<evidence type="ECO:0000313" key="1">
    <source>
        <dbReference type="EMBL" id="CDG23305.1"/>
    </source>
</evidence>
<dbReference type="STRING" id="1354304.XPG1_3678"/>
<proteinExistence type="predicted"/>
<dbReference type="RefSeq" id="WP_045960244.1">
    <property type="nucleotide sequence ID" value="NZ_FO704551.1"/>
</dbReference>
<dbReference type="InterPro" id="IPR036388">
    <property type="entry name" value="WH-like_DNA-bd_sf"/>
</dbReference>
<dbReference type="SUPFAM" id="SSF46785">
    <property type="entry name" value="Winged helix' DNA-binding domain"/>
    <property type="match status" value="1"/>
</dbReference>
<keyword evidence="2" id="KW-1185">Reference proteome</keyword>
<organism evidence="1 2">
    <name type="scientific">Xenorhabdus poinarii G6</name>
    <dbReference type="NCBI Taxonomy" id="1354304"/>
    <lineage>
        <taxon>Bacteria</taxon>
        <taxon>Pseudomonadati</taxon>
        <taxon>Pseudomonadota</taxon>
        <taxon>Gammaproteobacteria</taxon>
        <taxon>Enterobacterales</taxon>
        <taxon>Morganellaceae</taxon>
        <taxon>Xenorhabdus</taxon>
    </lineage>
</organism>
<dbReference type="Gene3D" id="1.10.10.10">
    <property type="entry name" value="Winged helix-like DNA-binding domain superfamily/Winged helix DNA-binding domain"/>
    <property type="match status" value="1"/>
</dbReference>